<feature type="domain" description="Peptidase M20 dimerisation" evidence="6">
    <location>
        <begin position="163"/>
        <end position="264"/>
    </location>
</feature>
<evidence type="ECO:0000256" key="2">
    <source>
        <dbReference type="ARBA" id="ARBA00022723"/>
    </source>
</evidence>
<reference evidence="7" key="2">
    <citation type="submission" date="2021-04" db="EMBL/GenBank/DDBJ databases">
        <authorList>
            <person name="Gilroy R."/>
        </authorList>
    </citation>
    <scope>NUCLEOTIDE SEQUENCE</scope>
    <source>
        <strain evidence="7">ChiBcec15-1070</strain>
    </source>
</reference>
<name>A0A9D1TXJ4_9BACT</name>
<dbReference type="Pfam" id="PF07687">
    <property type="entry name" value="M20_dimer"/>
    <property type="match status" value="1"/>
</dbReference>
<comment type="cofactor">
    <cofactor evidence="1">
        <name>Zn(2+)</name>
        <dbReference type="ChEBI" id="CHEBI:29105"/>
    </cofactor>
</comment>
<dbReference type="PANTHER" id="PTHR43808:SF31">
    <property type="entry name" value="N-ACETYL-L-CITRULLINE DEACETYLASE"/>
    <property type="match status" value="1"/>
</dbReference>
<evidence type="ECO:0000259" key="6">
    <source>
        <dbReference type="Pfam" id="PF07687"/>
    </source>
</evidence>
<dbReference type="EMBL" id="DXHL01000006">
    <property type="protein sequence ID" value="HIW10097.1"/>
    <property type="molecule type" value="Genomic_DNA"/>
</dbReference>
<gene>
    <name evidence="7" type="ORF">H9888_01225</name>
</gene>
<dbReference type="PROSITE" id="PS00758">
    <property type="entry name" value="ARGE_DAPE_CPG2_1"/>
    <property type="match status" value="1"/>
</dbReference>
<protein>
    <submittedName>
        <fullName evidence="7">M20 family metallo-hydrolase</fullName>
    </submittedName>
</protein>
<dbReference type="InterPro" id="IPR001261">
    <property type="entry name" value="ArgE/DapE_CS"/>
</dbReference>
<dbReference type="CDD" id="cd05651">
    <property type="entry name" value="M20_ArgE_DapE-like"/>
    <property type="match status" value="1"/>
</dbReference>
<keyword evidence="5" id="KW-0170">Cobalt</keyword>
<organism evidence="7 8">
    <name type="scientific">Candidatus Rikenella faecigallinarum</name>
    <dbReference type="NCBI Taxonomy" id="2838745"/>
    <lineage>
        <taxon>Bacteria</taxon>
        <taxon>Pseudomonadati</taxon>
        <taxon>Bacteroidota</taxon>
        <taxon>Bacteroidia</taxon>
        <taxon>Bacteroidales</taxon>
        <taxon>Rikenellaceae</taxon>
        <taxon>Rikenella</taxon>
    </lineage>
</organism>
<evidence type="ECO:0000256" key="3">
    <source>
        <dbReference type="ARBA" id="ARBA00022801"/>
    </source>
</evidence>
<dbReference type="Proteomes" id="UP000823926">
    <property type="component" value="Unassembled WGS sequence"/>
</dbReference>
<dbReference type="InterPro" id="IPR002933">
    <property type="entry name" value="Peptidase_M20"/>
</dbReference>
<evidence type="ECO:0000313" key="7">
    <source>
        <dbReference type="EMBL" id="HIW10097.1"/>
    </source>
</evidence>
<accession>A0A9D1TXJ4</accession>
<dbReference type="Pfam" id="PF01546">
    <property type="entry name" value="Peptidase_M20"/>
    <property type="match status" value="1"/>
</dbReference>
<keyword evidence="4" id="KW-0862">Zinc</keyword>
<dbReference type="GO" id="GO:0008777">
    <property type="term" value="F:acetylornithine deacetylase activity"/>
    <property type="evidence" value="ECO:0007669"/>
    <property type="project" value="TreeGrafter"/>
</dbReference>
<dbReference type="SUPFAM" id="SSF53187">
    <property type="entry name" value="Zn-dependent exopeptidases"/>
    <property type="match status" value="1"/>
</dbReference>
<evidence type="ECO:0000256" key="5">
    <source>
        <dbReference type="ARBA" id="ARBA00023285"/>
    </source>
</evidence>
<dbReference type="GO" id="GO:0006526">
    <property type="term" value="P:L-arginine biosynthetic process"/>
    <property type="evidence" value="ECO:0007669"/>
    <property type="project" value="TreeGrafter"/>
</dbReference>
<evidence type="ECO:0000313" key="8">
    <source>
        <dbReference type="Proteomes" id="UP000823926"/>
    </source>
</evidence>
<proteinExistence type="predicted"/>
<dbReference type="Gene3D" id="3.30.70.360">
    <property type="match status" value="1"/>
</dbReference>
<comment type="caution">
    <text evidence="7">The sequence shown here is derived from an EMBL/GenBank/DDBJ whole genome shotgun (WGS) entry which is preliminary data.</text>
</comment>
<dbReference type="SUPFAM" id="SSF55031">
    <property type="entry name" value="Bacterial exopeptidase dimerisation domain"/>
    <property type="match status" value="1"/>
</dbReference>
<dbReference type="Gene3D" id="3.40.630.10">
    <property type="entry name" value="Zn peptidases"/>
    <property type="match status" value="1"/>
</dbReference>
<dbReference type="InterPro" id="IPR011650">
    <property type="entry name" value="Peptidase_M20_dimer"/>
</dbReference>
<evidence type="ECO:0000256" key="4">
    <source>
        <dbReference type="ARBA" id="ARBA00022833"/>
    </source>
</evidence>
<sequence>MNTYIQLLQKMIATPSFSREENLTADLLAAFLSDKGVAEVHRQQNNVWAYNRHFDSSKPTILLNSHHDTVKPNSAYTRDPFRPDVEEGRLYGLGSNDAGASVVALTAAFLHFYPLEGLKYNLCLALTAEEEVSGQNGIESILPQLGELSFAMVGEPTQMQMAIAERGLMVLDCVAHGRAGHAARDEGDNAIYRALQDIEWFRTYRFPKESELFGPVKMSVTIISAGTQHNVVPAECRFTVDVRVCDRYTNEEVLAVVREHVQSEVTPRSLRLKPSYIDPSHPIVVAGTELGRKTFGSPTTSDQALLSIPSLKMGPGDSARSHSADEFVYIEEIEQGIDQYIAMLTRVCC</sequence>
<dbReference type="PANTHER" id="PTHR43808">
    <property type="entry name" value="ACETYLORNITHINE DEACETYLASE"/>
    <property type="match status" value="1"/>
</dbReference>
<dbReference type="AlphaFoldDB" id="A0A9D1TXJ4"/>
<reference evidence="7" key="1">
    <citation type="journal article" date="2021" name="PeerJ">
        <title>Extensive microbial diversity within the chicken gut microbiome revealed by metagenomics and culture.</title>
        <authorList>
            <person name="Gilroy R."/>
            <person name="Ravi A."/>
            <person name="Getino M."/>
            <person name="Pursley I."/>
            <person name="Horton D.L."/>
            <person name="Alikhan N.F."/>
            <person name="Baker D."/>
            <person name="Gharbi K."/>
            <person name="Hall N."/>
            <person name="Watson M."/>
            <person name="Adriaenssens E.M."/>
            <person name="Foster-Nyarko E."/>
            <person name="Jarju S."/>
            <person name="Secka A."/>
            <person name="Antonio M."/>
            <person name="Oren A."/>
            <person name="Chaudhuri R.R."/>
            <person name="La Ragione R."/>
            <person name="Hildebrand F."/>
            <person name="Pallen M.J."/>
        </authorList>
    </citation>
    <scope>NUCLEOTIDE SEQUENCE</scope>
    <source>
        <strain evidence="7">ChiBcec15-1070</strain>
    </source>
</reference>
<dbReference type="InterPro" id="IPR050072">
    <property type="entry name" value="Peptidase_M20A"/>
</dbReference>
<keyword evidence="2" id="KW-0479">Metal-binding</keyword>
<evidence type="ECO:0000256" key="1">
    <source>
        <dbReference type="ARBA" id="ARBA00001947"/>
    </source>
</evidence>
<keyword evidence="3" id="KW-0378">Hydrolase</keyword>
<dbReference type="InterPro" id="IPR036264">
    <property type="entry name" value="Bact_exopeptidase_dim_dom"/>
</dbReference>
<dbReference type="GO" id="GO:0046872">
    <property type="term" value="F:metal ion binding"/>
    <property type="evidence" value="ECO:0007669"/>
    <property type="project" value="UniProtKB-KW"/>
</dbReference>